<evidence type="ECO:0000313" key="5">
    <source>
        <dbReference type="EMBL" id="CAF1153279.1"/>
    </source>
</evidence>
<reference evidence="8" key="1">
    <citation type="submission" date="2021-02" db="EMBL/GenBank/DDBJ databases">
        <authorList>
            <person name="Nowell W R."/>
        </authorList>
    </citation>
    <scope>NUCLEOTIDE SEQUENCE</scope>
</reference>
<organism evidence="8 10">
    <name type="scientific">Rotaria sordida</name>
    <dbReference type="NCBI Taxonomy" id="392033"/>
    <lineage>
        <taxon>Eukaryota</taxon>
        <taxon>Metazoa</taxon>
        <taxon>Spiralia</taxon>
        <taxon>Gnathifera</taxon>
        <taxon>Rotifera</taxon>
        <taxon>Eurotatoria</taxon>
        <taxon>Bdelloidea</taxon>
        <taxon>Philodinida</taxon>
        <taxon>Philodinidae</taxon>
        <taxon>Rotaria</taxon>
    </lineage>
</organism>
<dbReference type="PIRSF" id="PIRSF005211">
    <property type="entry name" value="Ab_hydro_YheT"/>
    <property type="match status" value="1"/>
</dbReference>
<dbReference type="GO" id="GO:0051793">
    <property type="term" value="P:medium-chain fatty acid catabolic process"/>
    <property type="evidence" value="ECO:0007669"/>
    <property type="project" value="TreeGrafter"/>
</dbReference>
<dbReference type="Proteomes" id="UP000663889">
    <property type="component" value="Unassembled WGS sequence"/>
</dbReference>
<dbReference type="OrthoDB" id="247542at2759"/>
<feature type="active site" description="Charge relay system" evidence="2">
    <location>
        <position position="325"/>
    </location>
</feature>
<evidence type="ECO:0000313" key="8">
    <source>
        <dbReference type="EMBL" id="CAF1460708.1"/>
    </source>
</evidence>
<evidence type="ECO:0000256" key="1">
    <source>
        <dbReference type="ARBA" id="ARBA00010884"/>
    </source>
</evidence>
<keyword evidence="3" id="KW-0472">Membrane</keyword>
<dbReference type="InterPro" id="IPR000073">
    <property type="entry name" value="AB_hydrolase_1"/>
</dbReference>
<dbReference type="EMBL" id="CAJOAX010000410">
    <property type="protein sequence ID" value="CAF3585038.1"/>
    <property type="molecule type" value="Genomic_DNA"/>
</dbReference>
<gene>
    <name evidence="8" type="ORF">JXQ802_LOCUS38155</name>
    <name evidence="9" type="ORF">OTI717_LOCUS6011</name>
    <name evidence="5" type="ORF">PYM288_LOCUS22345</name>
    <name evidence="6" type="ORF">RFH988_LOCUS22559</name>
    <name evidence="7" type="ORF">SEV965_LOCUS20333</name>
</gene>
<dbReference type="EMBL" id="CAJNOL010002092">
    <property type="protein sequence ID" value="CAF1460708.1"/>
    <property type="molecule type" value="Genomic_DNA"/>
</dbReference>
<dbReference type="Proteomes" id="UP000663870">
    <property type="component" value="Unassembled WGS sequence"/>
</dbReference>
<sequence length="405" mass="46891">MWSYLKDNSNILVVLIPCTIAIARLIWRIIKRYPSIIIMQSTEENKFLLNQCSSFIEYRPTPWIFNGHLMTIFGVLFRQLPQISFERIFLTVDNTGGTIALDWHTRPYYRQPILLILHGLTGGSHDEYVRWMILLASSKLDLCCVVAHARGCGQSKLTSPKSFCAANTNDLRASVKYIRSIVGEETPIFAVGYSLGAGILTKFLGEENNQCSLQGAIVCCASFDMHLSTNNLEQWFHIRMYNRRLTSNLIRYLRQHEEHFSNPNSNLYLNLNHAYQSKTVRDFDTHVVVPIYGYRDVEHYYTEASPNKWLKYIRIPTLILNAIDDPICPIDGLPNDDILQNSYIIAIKTLEGGHVSYLQGWWPKSYSYDNIVVVDYIKARLKQMNYQWKKQFDQRSIIDISIPKE</sequence>
<dbReference type="PANTHER" id="PTHR10794">
    <property type="entry name" value="ABHYDROLASE DOMAIN-CONTAINING PROTEIN"/>
    <property type="match status" value="1"/>
</dbReference>
<evidence type="ECO:0000256" key="3">
    <source>
        <dbReference type="SAM" id="Phobius"/>
    </source>
</evidence>
<dbReference type="EMBL" id="CAJNOO010001506">
    <property type="protein sequence ID" value="CAF1163358.1"/>
    <property type="molecule type" value="Genomic_DNA"/>
</dbReference>
<dbReference type="PANTHER" id="PTHR10794:SF63">
    <property type="entry name" value="ALPHA_BETA HYDROLASE 1, ISOFORM A"/>
    <property type="match status" value="1"/>
</dbReference>
<comment type="similarity">
    <text evidence="1">Belongs to the AB hydrolase superfamily. AB hydrolase 4 family.</text>
</comment>
<feature type="domain" description="AB hydrolase-1" evidence="4">
    <location>
        <begin position="112"/>
        <end position="358"/>
    </location>
</feature>
<dbReference type="GO" id="GO:0008126">
    <property type="term" value="F:acetylesterase activity"/>
    <property type="evidence" value="ECO:0007669"/>
    <property type="project" value="TreeGrafter"/>
</dbReference>
<dbReference type="Proteomes" id="UP000663882">
    <property type="component" value="Unassembled WGS sequence"/>
</dbReference>
<dbReference type="Proteomes" id="UP000663823">
    <property type="component" value="Unassembled WGS sequence"/>
</dbReference>
<evidence type="ECO:0000313" key="7">
    <source>
        <dbReference type="EMBL" id="CAF1186249.1"/>
    </source>
</evidence>
<dbReference type="EMBL" id="CAJNOH010000950">
    <property type="protein sequence ID" value="CAF1153279.1"/>
    <property type="molecule type" value="Genomic_DNA"/>
</dbReference>
<evidence type="ECO:0000313" key="9">
    <source>
        <dbReference type="EMBL" id="CAF3585038.1"/>
    </source>
</evidence>
<feature type="transmembrane region" description="Helical" evidence="3">
    <location>
        <begin position="12"/>
        <end position="30"/>
    </location>
</feature>
<keyword evidence="3" id="KW-1133">Transmembrane helix</keyword>
<dbReference type="Gene3D" id="3.40.50.1820">
    <property type="entry name" value="alpha/beta hydrolase"/>
    <property type="match status" value="1"/>
</dbReference>
<name>A0A815QAJ7_9BILA</name>
<keyword evidence="3" id="KW-0812">Transmembrane</keyword>
<comment type="caution">
    <text evidence="8">The sequence shown here is derived from an EMBL/GenBank/DDBJ whole genome shotgun (WGS) entry which is preliminary data.</text>
</comment>
<evidence type="ECO:0000313" key="10">
    <source>
        <dbReference type="Proteomes" id="UP000663870"/>
    </source>
</evidence>
<protein>
    <recommendedName>
        <fullName evidence="4">AB hydrolase-1 domain-containing protein</fullName>
    </recommendedName>
</protein>
<dbReference type="InterPro" id="IPR029058">
    <property type="entry name" value="AB_hydrolase_fold"/>
</dbReference>
<feature type="active site" description="Charge relay system" evidence="2">
    <location>
        <position position="194"/>
    </location>
</feature>
<feature type="active site" description="Charge relay system" evidence="2">
    <location>
        <position position="354"/>
    </location>
</feature>
<dbReference type="EMBL" id="CAJNOU010001315">
    <property type="protein sequence ID" value="CAF1186249.1"/>
    <property type="molecule type" value="Genomic_DNA"/>
</dbReference>
<dbReference type="Pfam" id="PF00561">
    <property type="entry name" value="Abhydrolase_1"/>
    <property type="match status" value="1"/>
</dbReference>
<dbReference type="Proteomes" id="UP000663854">
    <property type="component" value="Unassembled WGS sequence"/>
</dbReference>
<evidence type="ECO:0000256" key="2">
    <source>
        <dbReference type="PIRSR" id="PIRSR005211-1"/>
    </source>
</evidence>
<evidence type="ECO:0000313" key="6">
    <source>
        <dbReference type="EMBL" id="CAF1163358.1"/>
    </source>
</evidence>
<evidence type="ECO:0000259" key="4">
    <source>
        <dbReference type="Pfam" id="PF00561"/>
    </source>
</evidence>
<dbReference type="InterPro" id="IPR012020">
    <property type="entry name" value="ABHD4"/>
</dbReference>
<dbReference type="GO" id="GO:0051792">
    <property type="term" value="P:medium-chain fatty acid biosynthetic process"/>
    <property type="evidence" value="ECO:0007669"/>
    <property type="project" value="TreeGrafter"/>
</dbReference>
<dbReference type="AlphaFoldDB" id="A0A815QAJ7"/>
<accession>A0A815QAJ7</accession>
<dbReference type="SUPFAM" id="SSF53474">
    <property type="entry name" value="alpha/beta-Hydrolases"/>
    <property type="match status" value="1"/>
</dbReference>
<keyword evidence="10" id="KW-1185">Reference proteome</keyword>
<dbReference type="GO" id="GO:0047372">
    <property type="term" value="F:monoacylglycerol lipase activity"/>
    <property type="evidence" value="ECO:0007669"/>
    <property type="project" value="TreeGrafter"/>
</dbReference>
<proteinExistence type="inferred from homology"/>
<dbReference type="InterPro" id="IPR050960">
    <property type="entry name" value="AB_hydrolase_4_sf"/>
</dbReference>